<gene>
    <name evidence="1" type="ORF">niasHT_012722</name>
</gene>
<keyword evidence="2" id="KW-1185">Reference proteome</keyword>
<comment type="caution">
    <text evidence="1">The sequence shown here is derived from an EMBL/GenBank/DDBJ whole genome shotgun (WGS) entry which is preliminary data.</text>
</comment>
<dbReference type="Proteomes" id="UP001620626">
    <property type="component" value="Unassembled WGS sequence"/>
</dbReference>
<accession>A0ABD2KWK9</accession>
<proteinExistence type="predicted"/>
<reference evidence="1 2" key="1">
    <citation type="submission" date="2024-10" db="EMBL/GenBank/DDBJ databases">
        <authorList>
            <person name="Kim D."/>
        </authorList>
    </citation>
    <scope>NUCLEOTIDE SEQUENCE [LARGE SCALE GENOMIC DNA]</scope>
    <source>
        <strain evidence="1">BH-2024</strain>
    </source>
</reference>
<protein>
    <submittedName>
        <fullName evidence="1">Uncharacterized protein</fullName>
    </submittedName>
</protein>
<organism evidence="1 2">
    <name type="scientific">Heterodera trifolii</name>
    <dbReference type="NCBI Taxonomy" id="157864"/>
    <lineage>
        <taxon>Eukaryota</taxon>
        <taxon>Metazoa</taxon>
        <taxon>Ecdysozoa</taxon>
        <taxon>Nematoda</taxon>
        <taxon>Chromadorea</taxon>
        <taxon>Rhabditida</taxon>
        <taxon>Tylenchina</taxon>
        <taxon>Tylenchomorpha</taxon>
        <taxon>Tylenchoidea</taxon>
        <taxon>Heteroderidae</taxon>
        <taxon>Heteroderinae</taxon>
        <taxon>Heterodera</taxon>
    </lineage>
</organism>
<dbReference type="EMBL" id="JBICBT010000623">
    <property type="protein sequence ID" value="KAL3107298.1"/>
    <property type="molecule type" value="Genomic_DNA"/>
</dbReference>
<name>A0ABD2KWK9_9BILA</name>
<evidence type="ECO:0000313" key="1">
    <source>
        <dbReference type="EMBL" id="KAL3107298.1"/>
    </source>
</evidence>
<dbReference type="AlphaFoldDB" id="A0ABD2KWK9"/>
<evidence type="ECO:0000313" key="2">
    <source>
        <dbReference type="Proteomes" id="UP001620626"/>
    </source>
</evidence>
<sequence>MRKVLWLRQFSADGTLRLNKRSECKRRSDLSESAIAKKCDQQSVSCAITKKCCQQCKAFTVRLQETCGSAVLSESAIAKNVQSADCKRRAGLSKSAIAKKCDQQVIRVQETCGSAVLSESAIAKSAINRVQETCGSAVLSESAIAKKVQSAGHQSARVKVPLQKVRSTVRVQETCGSAVLSESAIAKKVQSAECKRRGGSAVLSESAVAKKSASGSAVLSESAIAKKVQAGVRVQETCGSAVLSESAIAKKVQSAGHQSARDVRECGTELKCRCKKSASGSAVLSESAIAKKVQAGVRQSASESAIAKSAINRSVSCAINKKCCQKCKAFTVRVQAMQPMGPVEGLKQSMTKDTESAMRSLKKIILKIGAEKRSPETGAPAKEYEAGQFYEELLNRTSTGNFPPNIGTRFVIPQDSNAPNYANEVMKVCSRIVTFCCQANTTEIDDVFQLGQFISAEHMRISPKYNVE</sequence>